<dbReference type="SUPFAM" id="SSF52540">
    <property type="entry name" value="P-loop containing nucleoside triphosphate hydrolases"/>
    <property type="match status" value="1"/>
</dbReference>
<dbReference type="SMART" id="SM00382">
    <property type="entry name" value="AAA"/>
    <property type="match status" value="1"/>
</dbReference>
<evidence type="ECO:0000256" key="2">
    <source>
        <dbReference type="ARBA" id="ARBA00005417"/>
    </source>
</evidence>
<dbReference type="InterPro" id="IPR003439">
    <property type="entry name" value="ABC_transporter-like_ATP-bd"/>
</dbReference>
<dbReference type="PANTHER" id="PTHR43297">
    <property type="entry name" value="OLIGOPEPTIDE TRANSPORT ATP-BINDING PROTEIN APPD"/>
    <property type="match status" value="1"/>
</dbReference>
<evidence type="ECO:0000313" key="9">
    <source>
        <dbReference type="EMBL" id="OUN43622.1"/>
    </source>
</evidence>
<evidence type="ECO:0000313" key="10">
    <source>
        <dbReference type="Proteomes" id="UP000195455"/>
    </source>
</evidence>
<protein>
    <recommendedName>
        <fullName evidence="8">ABC transporter domain-containing protein</fullName>
    </recommendedName>
</protein>
<evidence type="ECO:0000256" key="7">
    <source>
        <dbReference type="ARBA" id="ARBA00023136"/>
    </source>
</evidence>
<dbReference type="RefSeq" id="WP_087989222.1">
    <property type="nucleotide sequence ID" value="NZ_NFHM01000008.1"/>
</dbReference>
<evidence type="ECO:0000256" key="4">
    <source>
        <dbReference type="ARBA" id="ARBA00022475"/>
    </source>
</evidence>
<proteinExistence type="inferred from homology"/>
<organism evidence="9 10">
    <name type="scientific">Anaerotignum lactatifermentans</name>
    <dbReference type="NCBI Taxonomy" id="160404"/>
    <lineage>
        <taxon>Bacteria</taxon>
        <taxon>Bacillati</taxon>
        <taxon>Bacillota</taxon>
        <taxon>Clostridia</taxon>
        <taxon>Lachnospirales</taxon>
        <taxon>Anaerotignaceae</taxon>
        <taxon>Anaerotignum</taxon>
    </lineage>
</organism>
<evidence type="ECO:0000256" key="6">
    <source>
        <dbReference type="ARBA" id="ARBA00022840"/>
    </source>
</evidence>
<keyword evidence="6" id="KW-0067">ATP-binding</keyword>
<reference evidence="10" key="1">
    <citation type="submission" date="2017-04" db="EMBL/GenBank/DDBJ databases">
        <title>Function of individual gut microbiota members based on whole genome sequencing of pure cultures obtained from chicken caecum.</title>
        <authorList>
            <person name="Medvecky M."/>
            <person name="Cejkova D."/>
            <person name="Polansky O."/>
            <person name="Karasova D."/>
            <person name="Kubasova T."/>
            <person name="Cizek A."/>
            <person name="Rychlik I."/>
        </authorList>
    </citation>
    <scope>NUCLEOTIDE SEQUENCE [LARGE SCALE GENOMIC DNA]</scope>
    <source>
        <strain evidence="10">An75</strain>
    </source>
</reference>
<dbReference type="GO" id="GO:0005524">
    <property type="term" value="F:ATP binding"/>
    <property type="evidence" value="ECO:0007669"/>
    <property type="project" value="UniProtKB-KW"/>
</dbReference>
<keyword evidence="5" id="KW-0547">Nucleotide-binding</keyword>
<keyword evidence="7" id="KW-0472">Membrane</keyword>
<dbReference type="Pfam" id="PF00005">
    <property type="entry name" value="ABC_tran"/>
    <property type="match status" value="1"/>
</dbReference>
<dbReference type="CDD" id="cd03257">
    <property type="entry name" value="ABC_NikE_OppD_transporters"/>
    <property type="match status" value="1"/>
</dbReference>
<gene>
    <name evidence="9" type="ORF">B5G26_07225</name>
</gene>
<dbReference type="EMBL" id="NFHM01000008">
    <property type="protein sequence ID" value="OUN43622.1"/>
    <property type="molecule type" value="Genomic_DNA"/>
</dbReference>
<dbReference type="InterPro" id="IPR027417">
    <property type="entry name" value="P-loop_NTPase"/>
</dbReference>
<dbReference type="Proteomes" id="UP000195455">
    <property type="component" value="Unassembled WGS sequence"/>
</dbReference>
<comment type="subcellular location">
    <subcellularLocation>
        <location evidence="1">Cell membrane</location>
        <topology evidence="1">Peripheral membrane protein</topology>
    </subcellularLocation>
</comment>
<evidence type="ECO:0000256" key="5">
    <source>
        <dbReference type="ARBA" id="ARBA00022741"/>
    </source>
</evidence>
<dbReference type="Gene3D" id="3.40.50.300">
    <property type="entry name" value="P-loop containing nucleotide triphosphate hydrolases"/>
    <property type="match status" value="1"/>
</dbReference>
<dbReference type="GO" id="GO:0016887">
    <property type="term" value="F:ATP hydrolysis activity"/>
    <property type="evidence" value="ECO:0007669"/>
    <property type="project" value="InterPro"/>
</dbReference>
<evidence type="ECO:0000256" key="3">
    <source>
        <dbReference type="ARBA" id="ARBA00022448"/>
    </source>
</evidence>
<dbReference type="InterPro" id="IPR050388">
    <property type="entry name" value="ABC_Ni/Peptide_Import"/>
</dbReference>
<dbReference type="AlphaFoldDB" id="A0A1Y3U4B5"/>
<keyword evidence="3" id="KW-0813">Transport</keyword>
<name>A0A1Y3U4B5_9FIRM</name>
<evidence type="ECO:0000259" key="8">
    <source>
        <dbReference type="PROSITE" id="PS50893"/>
    </source>
</evidence>
<dbReference type="InterPro" id="IPR017871">
    <property type="entry name" value="ABC_transporter-like_CS"/>
</dbReference>
<comment type="caution">
    <text evidence="9">The sequence shown here is derived from an EMBL/GenBank/DDBJ whole genome shotgun (WGS) entry which is preliminary data.</text>
</comment>
<accession>A0A1Y3U4B5</accession>
<dbReference type="PROSITE" id="PS50893">
    <property type="entry name" value="ABC_TRANSPORTER_2"/>
    <property type="match status" value="1"/>
</dbReference>
<keyword evidence="4" id="KW-1003">Cell membrane</keyword>
<sequence length="267" mass="29347">MIEVKNLSIQTSKGVVLLDHVEFTLPPGVCTGLTGASGSGKTTLLKALMGVSDGDVSINSGQILLDGEDLLKKPEKVRRDLCGTTLGFIPQNPMTAFNLHVPVGTQMSETFRKRLRLDKNAARKLSVDVLQKVNLLDTDRVYRSYPGQLSGGMLQRATMAILIGLSPRYIFADEPTSALDEENKAYLIQVLMRMKQQAAILFVSHDDAAIRTLCDDLLVMQSGTIVEYGATVDLFAAPHKEWTKEFVRLAMAEEGGGWTWQKSKSEM</sequence>
<comment type="similarity">
    <text evidence="2">Belongs to the ABC transporter superfamily.</text>
</comment>
<dbReference type="GO" id="GO:0005886">
    <property type="term" value="C:plasma membrane"/>
    <property type="evidence" value="ECO:0007669"/>
    <property type="project" value="UniProtKB-SubCell"/>
</dbReference>
<dbReference type="InterPro" id="IPR003593">
    <property type="entry name" value="AAA+_ATPase"/>
</dbReference>
<dbReference type="PROSITE" id="PS00211">
    <property type="entry name" value="ABC_TRANSPORTER_1"/>
    <property type="match status" value="1"/>
</dbReference>
<evidence type="ECO:0000256" key="1">
    <source>
        <dbReference type="ARBA" id="ARBA00004202"/>
    </source>
</evidence>
<dbReference type="PANTHER" id="PTHR43297:SF2">
    <property type="entry name" value="DIPEPTIDE TRANSPORT ATP-BINDING PROTEIN DPPD"/>
    <property type="match status" value="1"/>
</dbReference>
<feature type="domain" description="ABC transporter" evidence="8">
    <location>
        <begin position="2"/>
        <end position="247"/>
    </location>
</feature>